<dbReference type="PROSITE" id="PS51109">
    <property type="entry name" value="G5"/>
    <property type="match status" value="1"/>
</dbReference>
<sequence length="272" mass="27737">MHLSAERPVLVHGRDFHTGPVMNQTPVWMPPQKRGFWSRLTPVQRVGLIAAALILPCCGGLTAIGALTDSPKPVATDLPATEQLAAEPSATPGDALAGGLSATPGDPPDDAPAGGLSATPGDTPDDPPTTEAATTAATTTKTVKVTKAVGFSTKTVKDDNLEEGKTRVRTKGVPGVRTLTYRVVVSGGKEASRKLVSDVVTRKPVTKVVAIGTKTAGDGCDPNYDPCVPVASDVDCAGGSGNGPAYVDGPITVIGDDVYDLDRDGDGVACDS</sequence>
<reference evidence="4 5" key="1">
    <citation type="submission" date="2021-03" db="EMBL/GenBank/DDBJ databases">
        <title>Whole genome shotgun sequence of Actinoplanes toevensis NBRC 105298.</title>
        <authorList>
            <person name="Komaki H."/>
            <person name="Tamura T."/>
        </authorList>
    </citation>
    <scope>NUCLEOTIDE SEQUENCE [LARGE SCALE GENOMIC DNA]</scope>
    <source>
        <strain evidence="4 5">NBRC 105298</strain>
    </source>
</reference>
<dbReference type="EMBL" id="BOQN01000176">
    <property type="protein sequence ID" value="GIM98037.1"/>
    <property type="molecule type" value="Genomic_DNA"/>
</dbReference>
<organism evidence="4 5">
    <name type="scientific">Paractinoplanes toevensis</name>
    <dbReference type="NCBI Taxonomy" id="571911"/>
    <lineage>
        <taxon>Bacteria</taxon>
        <taxon>Bacillati</taxon>
        <taxon>Actinomycetota</taxon>
        <taxon>Actinomycetes</taxon>
        <taxon>Micromonosporales</taxon>
        <taxon>Micromonosporaceae</taxon>
        <taxon>Paractinoplanes</taxon>
    </lineage>
</organism>
<dbReference type="Gene3D" id="2.20.230.10">
    <property type="entry name" value="Resuscitation-promoting factor rpfb"/>
    <property type="match status" value="1"/>
</dbReference>
<keyword evidence="5" id="KW-1185">Reference proteome</keyword>
<evidence type="ECO:0000259" key="3">
    <source>
        <dbReference type="PROSITE" id="PS51109"/>
    </source>
</evidence>
<dbReference type="Proteomes" id="UP000677082">
    <property type="component" value="Unassembled WGS sequence"/>
</dbReference>
<proteinExistence type="predicted"/>
<evidence type="ECO:0000256" key="2">
    <source>
        <dbReference type="SAM" id="MobiDB-lite"/>
    </source>
</evidence>
<feature type="domain" description="G5" evidence="3">
    <location>
        <begin position="135"/>
        <end position="215"/>
    </location>
</feature>
<comment type="caution">
    <text evidence="4">The sequence shown here is derived from an EMBL/GenBank/DDBJ whole genome shotgun (WGS) entry which is preliminary data.</text>
</comment>
<protein>
    <recommendedName>
        <fullName evidence="3">G5 domain-containing protein</fullName>
    </recommendedName>
</protein>
<evidence type="ECO:0000313" key="4">
    <source>
        <dbReference type="EMBL" id="GIM98037.1"/>
    </source>
</evidence>
<feature type="compositionally biased region" description="Low complexity" evidence="2">
    <location>
        <begin position="111"/>
        <end position="122"/>
    </location>
</feature>
<keyword evidence="1" id="KW-0732">Signal</keyword>
<gene>
    <name evidence="4" type="ORF">Ato02nite_098300</name>
</gene>
<evidence type="ECO:0000313" key="5">
    <source>
        <dbReference type="Proteomes" id="UP000677082"/>
    </source>
</evidence>
<accession>A0A920BR24</accession>
<dbReference type="InterPro" id="IPR011098">
    <property type="entry name" value="G5_dom"/>
</dbReference>
<dbReference type="AlphaFoldDB" id="A0A920BR24"/>
<name>A0A920BR24_9ACTN</name>
<dbReference type="Pfam" id="PF07501">
    <property type="entry name" value="G5"/>
    <property type="match status" value="1"/>
</dbReference>
<feature type="region of interest" description="Disordered" evidence="2">
    <location>
        <begin position="89"/>
        <end position="136"/>
    </location>
</feature>
<dbReference type="SMART" id="SM01208">
    <property type="entry name" value="G5"/>
    <property type="match status" value="1"/>
</dbReference>
<evidence type="ECO:0000256" key="1">
    <source>
        <dbReference type="ARBA" id="ARBA00022729"/>
    </source>
</evidence>